<feature type="transmembrane region" description="Helical" evidence="8">
    <location>
        <begin position="107"/>
        <end position="127"/>
    </location>
</feature>
<gene>
    <name evidence="10" type="ORF">LTR77_010637</name>
</gene>
<feature type="domain" description="Major facilitator superfamily (MFS) profile" evidence="9">
    <location>
        <begin position="30"/>
        <end position="471"/>
    </location>
</feature>
<evidence type="ECO:0000256" key="6">
    <source>
        <dbReference type="ARBA" id="ARBA00023136"/>
    </source>
</evidence>
<dbReference type="PROSITE" id="PS50850">
    <property type="entry name" value="MFS"/>
    <property type="match status" value="1"/>
</dbReference>
<dbReference type="InterPro" id="IPR020846">
    <property type="entry name" value="MFS_dom"/>
</dbReference>
<dbReference type="InterPro" id="IPR005828">
    <property type="entry name" value="MFS_sugar_transport-like"/>
</dbReference>
<feature type="transmembrane region" description="Helical" evidence="8">
    <location>
        <begin position="80"/>
        <end position="100"/>
    </location>
</feature>
<comment type="caution">
    <text evidence="10">The sequence shown here is derived from an EMBL/GenBank/DDBJ whole genome shotgun (WGS) entry which is preliminary data.</text>
</comment>
<feature type="transmembrane region" description="Helical" evidence="8">
    <location>
        <begin position="318"/>
        <end position="338"/>
    </location>
</feature>
<feature type="transmembrane region" description="Helical" evidence="8">
    <location>
        <begin position="199"/>
        <end position="218"/>
    </location>
</feature>
<accession>A0AAV9NWI7</accession>
<comment type="similarity">
    <text evidence="2 7">Belongs to the major facilitator superfamily. Sugar transporter (TC 2.A.1.1) family.</text>
</comment>
<comment type="subcellular location">
    <subcellularLocation>
        <location evidence="1">Membrane</location>
        <topology evidence="1">Multi-pass membrane protein</topology>
    </subcellularLocation>
</comment>
<evidence type="ECO:0000313" key="11">
    <source>
        <dbReference type="Proteomes" id="UP001337655"/>
    </source>
</evidence>
<dbReference type="NCBIfam" id="TIGR00879">
    <property type="entry name" value="SP"/>
    <property type="match status" value="1"/>
</dbReference>
<dbReference type="AlphaFoldDB" id="A0AAV9NWI7"/>
<evidence type="ECO:0000256" key="1">
    <source>
        <dbReference type="ARBA" id="ARBA00004141"/>
    </source>
</evidence>
<feature type="transmembrane region" description="Helical" evidence="8">
    <location>
        <begin position="279"/>
        <end position="298"/>
    </location>
</feature>
<dbReference type="EMBL" id="JAVRRT010000025">
    <property type="protein sequence ID" value="KAK5163455.1"/>
    <property type="molecule type" value="Genomic_DNA"/>
</dbReference>
<keyword evidence="4 8" id="KW-0812">Transmembrane</keyword>
<sequence length="527" mass="57796">MAPPNTTKDKQDQISFLERFQYFNGILVFIMVYMAFCAFNFGFDVGTFSGVQAMAPFVQKFGHYDAQSDEYVLAGWLRSIMTATPFIGKALGAISCGMIAERWGRRAAILGLCIVSFIGVALQTSAVESAQFTIGRIITYAMTGMAVVVVPIYQSEVAPPQLRGMFASTIQGMIVLGQVIAAVISYGTQRLSTDAAWQIPIGLQLVMPGLIFVLLPILPESPRWLLSQDRYDDAAKNMRKLRKKATEEEVSFELESLRHVDANSHKGSWAEVFDSKNRLRTGIAVFAMFGQQITGQAFPSQYGVVFYQSQGYASESFLFNIVQNIVSLVAVLLALLVVDSMGRRTMLLCGGSLMGVFMLILGGLGTNPNTLSQSGKDTMVASLMLFQFFFNISWAPVAYVVVSEAAASRVKEKTNLLAIVVSVLTTFVTSFTVPYLINEEYANLGGKLGYIYGGINVLMVIGVFFIIPELKNRSLEEVDQLFASGAPLRTFSKITTQNAEQLYEKDALSKPHGVVELREDSDGTGKN</sequence>
<proteinExistence type="inferred from homology"/>
<organism evidence="10 11">
    <name type="scientific">Saxophila tyrrhenica</name>
    <dbReference type="NCBI Taxonomy" id="1690608"/>
    <lineage>
        <taxon>Eukaryota</taxon>
        <taxon>Fungi</taxon>
        <taxon>Dikarya</taxon>
        <taxon>Ascomycota</taxon>
        <taxon>Pezizomycotina</taxon>
        <taxon>Dothideomycetes</taxon>
        <taxon>Dothideomycetidae</taxon>
        <taxon>Mycosphaerellales</taxon>
        <taxon>Extremaceae</taxon>
        <taxon>Saxophila</taxon>
    </lineage>
</organism>
<dbReference type="GeneID" id="89931962"/>
<dbReference type="RefSeq" id="XP_064653932.1">
    <property type="nucleotide sequence ID" value="XM_064807854.1"/>
</dbReference>
<keyword evidence="3 7" id="KW-0813">Transport</keyword>
<dbReference type="GO" id="GO:0005351">
    <property type="term" value="F:carbohydrate:proton symporter activity"/>
    <property type="evidence" value="ECO:0007669"/>
    <property type="project" value="TreeGrafter"/>
</dbReference>
<reference evidence="10 11" key="1">
    <citation type="submission" date="2023-08" db="EMBL/GenBank/DDBJ databases">
        <title>Black Yeasts Isolated from many extreme environments.</title>
        <authorList>
            <person name="Coleine C."/>
            <person name="Stajich J.E."/>
            <person name="Selbmann L."/>
        </authorList>
    </citation>
    <scope>NUCLEOTIDE SEQUENCE [LARGE SCALE GENOMIC DNA]</scope>
    <source>
        <strain evidence="10 11">CCFEE 5935</strain>
    </source>
</reference>
<feature type="transmembrane region" description="Helical" evidence="8">
    <location>
        <begin position="384"/>
        <end position="402"/>
    </location>
</feature>
<dbReference type="Pfam" id="PF00083">
    <property type="entry name" value="Sugar_tr"/>
    <property type="match status" value="1"/>
</dbReference>
<dbReference type="InterPro" id="IPR003663">
    <property type="entry name" value="Sugar/inositol_transpt"/>
</dbReference>
<feature type="transmembrane region" description="Helical" evidence="8">
    <location>
        <begin position="449"/>
        <end position="467"/>
    </location>
</feature>
<dbReference type="PRINTS" id="PR00171">
    <property type="entry name" value="SUGRTRNSPORT"/>
</dbReference>
<dbReference type="Proteomes" id="UP001337655">
    <property type="component" value="Unassembled WGS sequence"/>
</dbReference>
<evidence type="ECO:0000259" key="9">
    <source>
        <dbReference type="PROSITE" id="PS50850"/>
    </source>
</evidence>
<evidence type="ECO:0000256" key="2">
    <source>
        <dbReference type="ARBA" id="ARBA00010992"/>
    </source>
</evidence>
<feature type="transmembrane region" description="Helical" evidence="8">
    <location>
        <begin position="21"/>
        <end position="43"/>
    </location>
</feature>
<dbReference type="InterPro" id="IPR036259">
    <property type="entry name" value="MFS_trans_sf"/>
</dbReference>
<evidence type="ECO:0000313" key="10">
    <source>
        <dbReference type="EMBL" id="KAK5163455.1"/>
    </source>
</evidence>
<dbReference type="SUPFAM" id="SSF103473">
    <property type="entry name" value="MFS general substrate transporter"/>
    <property type="match status" value="1"/>
</dbReference>
<dbReference type="InterPro" id="IPR050360">
    <property type="entry name" value="MFS_Sugar_Transporters"/>
</dbReference>
<feature type="transmembrane region" description="Helical" evidence="8">
    <location>
        <begin position="133"/>
        <end position="153"/>
    </location>
</feature>
<feature type="transmembrane region" description="Helical" evidence="8">
    <location>
        <begin position="345"/>
        <end position="364"/>
    </location>
</feature>
<dbReference type="PROSITE" id="PS00216">
    <property type="entry name" value="SUGAR_TRANSPORT_1"/>
    <property type="match status" value="1"/>
</dbReference>
<dbReference type="PANTHER" id="PTHR48022:SF77">
    <property type="entry name" value="MAJOR FACILITATOR SUPERFAMILY (MFS) PROFILE DOMAIN-CONTAINING PROTEIN"/>
    <property type="match status" value="1"/>
</dbReference>
<evidence type="ECO:0000256" key="5">
    <source>
        <dbReference type="ARBA" id="ARBA00022989"/>
    </source>
</evidence>
<evidence type="ECO:0000256" key="3">
    <source>
        <dbReference type="ARBA" id="ARBA00022448"/>
    </source>
</evidence>
<evidence type="ECO:0000256" key="8">
    <source>
        <dbReference type="SAM" id="Phobius"/>
    </source>
</evidence>
<dbReference type="InterPro" id="IPR005829">
    <property type="entry name" value="Sugar_transporter_CS"/>
</dbReference>
<dbReference type="PANTHER" id="PTHR48022">
    <property type="entry name" value="PLASTIDIC GLUCOSE TRANSPORTER 4"/>
    <property type="match status" value="1"/>
</dbReference>
<name>A0AAV9NWI7_9PEZI</name>
<evidence type="ECO:0000256" key="4">
    <source>
        <dbReference type="ARBA" id="ARBA00022692"/>
    </source>
</evidence>
<keyword evidence="11" id="KW-1185">Reference proteome</keyword>
<keyword evidence="6 8" id="KW-0472">Membrane</keyword>
<evidence type="ECO:0000256" key="7">
    <source>
        <dbReference type="RuleBase" id="RU003346"/>
    </source>
</evidence>
<dbReference type="Gene3D" id="1.20.1250.20">
    <property type="entry name" value="MFS general substrate transporter like domains"/>
    <property type="match status" value="1"/>
</dbReference>
<dbReference type="FunFam" id="1.20.1250.20:FF:000078">
    <property type="entry name" value="MFS maltose transporter, putative"/>
    <property type="match status" value="1"/>
</dbReference>
<keyword evidence="5 8" id="KW-1133">Transmembrane helix</keyword>
<feature type="transmembrane region" description="Helical" evidence="8">
    <location>
        <begin position="165"/>
        <end position="187"/>
    </location>
</feature>
<feature type="transmembrane region" description="Helical" evidence="8">
    <location>
        <begin position="414"/>
        <end position="437"/>
    </location>
</feature>
<dbReference type="GO" id="GO:0016020">
    <property type="term" value="C:membrane"/>
    <property type="evidence" value="ECO:0007669"/>
    <property type="project" value="UniProtKB-SubCell"/>
</dbReference>
<protein>
    <recommendedName>
        <fullName evidence="9">Major facilitator superfamily (MFS) profile domain-containing protein</fullName>
    </recommendedName>
</protein>